<reference evidence="2 3" key="1">
    <citation type="submission" date="2020-04" db="EMBL/GenBank/DDBJ databases">
        <title>MicrobeNet Type strains.</title>
        <authorList>
            <person name="Nicholson A.C."/>
        </authorList>
    </citation>
    <scope>NUCLEOTIDE SEQUENCE [LARGE SCALE GENOMIC DNA]</scope>
    <source>
        <strain evidence="2 3">ATCC BAA-788</strain>
    </source>
</reference>
<feature type="transmembrane region" description="Helical" evidence="1">
    <location>
        <begin position="6"/>
        <end position="28"/>
    </location>
</feature>
<protein>
    <recommendedName>
        <fullName evidence="4">SHOCT domain-containing protein</fullName>
    </recommendedName>
</protein>
<dbReference type="Proteomes" id="UP000581206">
    <property type="component" value="Unassembled WGS sequence"/>
</dbReference>
<evidence type="ECO:0000256" key="1">
    <source>
        <dbReference type="SAM" id="Phobius"/>
    </source>
</evidence>
<dbReference type="EMBL" id="JAAXOX010000014">
    <property type="protein sequence ID" value="NKY24390.1"/>
    <property type="molecule type" value="Genomic_DNA"/>
</dbReference>
<dbReference type="AlphaFoldDB" id="A0A7X6KY80"/>
<sequence length="73" mass="7956">MSALGWVVMGCVWVAVVALAVWAVSRLFPSRAASTPRAALDEWLASGEIDIDLYRRLRADLDAAASNAPVNRW</sequence>
<keyword evidence="1" id="KW-0812">Transmembrane</keyword>
<keyword evidence="1" id="KW-1133">Transmembrane helix</keyword>
<evidence type="ECO:0000313" key="3">
    <source>
        <dbReference type="Proteomes" id="UP000581206"/>
    </source>
</evidence>
<evidence type="ECO:0000313" key="2">
    <source>
        <dbReference type="EMBL" id="NKY24390.1"/>
    </source>
</evidence>
<keyword evidence="3" id="KW-1185">Reference proteome</keyword>
<evidence type="ECO:0008006" key="4">
    <source>
        <dbReference type="Google" id="ProtNLM"/>
    </source>
</evidence>
<gene>
    <name evidence="2" type="ORF">HGA03_17150</name>
</gene>
<comment type="caution">
    <text evidence="2">The sequence shown here is derived from an EMBL/GenBank/DDBJ whole genome shotgun (WGS) entry which is preliminary data.</text>
</comment>
<accession>A0A7X6KY80</accession>
<name>A0A7X6KY80_9CELL</name>
<organism evidence="2 3">
    <name type="scientific">Cellulomonas denverensis</name>
    <dbReference type="NCBI Taxonomy" id="264297"/>
    <lineage>
        <taxon>Bacteria</taxon>
        <taxon>Bacillati</taxon>
        <taxon>Actinomycetota</taxon>
        <taxon>Actinomycetes</taxon>
        <taxon>Micrococcales</taxon>
        <taxon>Cellulomonadaceae</taxon>
        <taxon>Cellulomonas</taxon>
    </lineage>
</organism>
<keyword evidence="1" id="KW-0472">Membrane</keyword>
<proteinExistence type="predicted"/>
<dbReference type="RefSeq" id="WP_146840867.1">
    <property type="nucleotide sequence ID" value="NZ_BONL01000019.1"/>
</dbReference>